<dbReference type="GeneID" id="14517153"/>
<reference evidence="3" key="2">
    <citation type="journal article" date="2019" name="Nat. Commun.">
        <title>Structural basis for assembly of vertical single beta-barrel viruses.</title>
        <authorList>
            <person name="Santos-Perez I."/>
            <person name="Charro D."/>
            <person name="Gil-Carton D."/>
            <person name="Azkargorta M."/>
            <person name="Elortza F."/>
            <person name="Bamford D.H."/>
            <person name="Oksanen H.M."/>
            <person name="Abrescia N.G.A."/>
        </authorList>
    </citation>
    <scope>STRUCTURE BY ELECTRON MICROSCOPY (3.78 ANGSTROMS) OF 39-173</scope>
</reference>
<protein>
    <submittedName>
        <fullName evidence="1">Uncharacterized protein</fullName>
    </submittedName>
</protein>
<keyword evidence="2" id="KW-1185">Reference proteome</keyword>
<proteinExistence type="evidence at protein level"/>
<sequence>MSLISDNSDEMLRLLRQIAANTGDLGNDGPETEVNISGQTADGRVGLVPVNSYVTLETDDLDTDEHPVTDAGTVALEPGESAPIVRYDLGQPAAVYAVGATDEANVEYELKVNNSKTVGGRTNSPLGVLNTPFSFVEKLGGAIPCETAATYWAHYSSDATGTVELAGRMHIEVM</sequence>
<evidence type="ECO:0007829" key="3">
    <source>
        <dbReference type="PDB" id="6H82"/>
    </source>
</evidence>
<dbReference type="PDBsum" id="6H82"/>
<accession>H9AZX8</accession>
<dbReference type="Proteomes" id="UP000007576">
    <property type="component" value="Segment"/>
</dbReference>
<organism evidence="1 2">
    <name type="scientific">Haloarcula hispanica icosahedral virus 2</name>
    <dbReference type="NCBI Taxonomy" id="1154689"/>
    <lineage>
        <taxon>Viruses</taxon>
        <taxon>Singelaviria</taxon>
        <taxon>Helvetiavirae</taxon>
        <taxon>Dividoviricota</taxon>
        <taxon>Laserviricetes</taxon>
        <taxon>Halopanivirales</taxon>
        <taxon>Sphaerolipoviridae</taxon>
        <taxon>Alphasphaerolipovirus</taxon>
        <taxon>Alphasphaerolipovirus helsinkii</taxon>
    </lineage>
</organism>
<evidence type="ECO:0000313" key="2">
    <source>
        <dbReference type="Proteomes" id="UP000007576"/>
    </source>
</evidence>
<reference evidence="1 2" key="1">
    <citation type="journal article" date="2012" name="J. Virol.">
        <title>Closely related archaeal Haloarcula hispanica icosahedral viruses HHIV-2 and SH1 have nonhomologous genes encoding host recognition functions.</title>
        <authorList>
            <person name="Jaakkola S.T."/>
            <person name="Penttinen R.K."/>
            <person name="Vilen S.T."/>
            <person name="Jalasvuori M."/>
            <person name="Ronnholm G."/>
            <person name="Bamford J.K."/>
            <person name="Bamford D.H."/>
            <person name="Oksanen H.M."/>
        </authorList>
    </citation>
    <scope>NUCLEOTIDE SEQUENCE [LARGE SCALE GENOMIC DNA]</scope>
</reference>
<dbReference type="EMDB" id="EMD-0172"/>
<dbReference type="EMBL" id="JN968479">
    <property type="protein sequence ID" value="AFD02303.1"/>
    <property type="molecule type" value="Genomic_DNA"/>
</dbReference>
<dbReference type="KEGG" id="vg:14517153"/>
<dbReference type="SMR" id="H9AZX8"/>
<evidence type="ECO:0000313" key="1">
    <source>
        <dbReference type="EMBL" id="AFD02303.1"/>
    </source>
</evidence>
<dbReference type="RefSeq" id="YP_005352808.1">
    <property type="nucleotide sequence ID" value="NC_016989.1"/>
</dbReference>
<name>H9AZX8_9VIRU</name>
<keyword evidence="3" id="KW-0002">3D-structure</keyword>
<dbReference type="PDB" id="6H82">
    <property type="method" value="EM"/>
    <property type="resolution" value="3.78 A"/>
    <property type="chains" value="b=39-173"/>
</dbReference>